<evidence type="ECO:0000256" key="1">
    <source>
        <dbReference type="SAM" id="SignalP"/>
    </source>
</evidence>
<keyword evidence="4" id="KW-1185">Reference proteome</keyword>
<evidence type="ECO:0000259" key="2">
    <source>
        <dbReference type="Pfam" id="PF07995"/>
    </source>
</evidence>
<reference evidence="3 4" key="1">
    <citation type="journal article" date="2016" name="Microbes Environ.">
        <title>Phylogenetically diverse aerobic anoxygenic phototrophic bacteria isolated from epilithic biofilms in Tama river, Japan.</title>
        <authorList>
            <person name="Hirose S."/>
            <person name="Matsuura K."/>
            <person name="Haruta S."/>
        </authorList>
    </citation>
    <scope>NUCLEOTIDE SEQUENCE [LARGE SCALE GENOMIC DNA]</scope>
    <source>
        <strain evidence="3 4">S08</strain>
    </source>
</reference>
<organism evidence="3 4">
    <name type="scientific">Roseomonas fluvialis</name>
    <dbReference type="NCBI Taxonomy" id="1750527"/>
    <lineage>
        <taxon>Bacteria</taxon>
        <taxon>Pseudomonadati</taxon>
        <taxon>Pseudomonadota</taxon>
        <taxon>Alphaproteobacteria</taxon>
        <taxon>Acetobacterales</taxon>
        <taxon>Roseomonadaceae</taxon>
        <taxon>Roseomonas</taxon>
    </lineage>
</organism>
<feature type="chain" id="PRO_5045272393" description="Glucose/Sorbosone dehydrogenase domain-containing protein" evidence="1">
    <location>
        <begin position="31"/>
        <end position="383"/>
    </location>
</feature>
<keyword evidence="1" id="KW-0732">Signal</keyword>
<evidence type="ECO:0000313" key="4">
    <source>
        <dbReference type="Proteomes" id="UP000831327"/>
    </source>
</evidence>
<evidence type="ECO:0000313" key="3">
    <source>
        <dbReference type="EMBL" id="BDG75077.1"/>
    </source>
</evidence>
<dbReference type="Proteomes" id="UP000831327">
    <property type="component" value="Chromosome"/>
</dbReference>
<dbReference type="Pfam" id="PF07995">
    <property type="entry name" value="GSDH"/>
    <property type="match status" value="1"/>
</dbReference>
<name>A0ABN6P858_9PROT</name>
<feature type="domain" description="Glucose/Sorbosone dehydrogenase" evidence="2">
    <location>
        <begin position="51"/>
        <end position="379"/>
    </location>
</feature>
<dbReference type="EMBL" id="AP025637">
    <property type="protein sequence ID" value="BDG75077.1"/>
    <property type="molecule type" value="Genomic_DNA"/>
</dbReference>
<dbReference type="PANTHER" id="PTHR19328:SF75">
    <property type="entry name" value="ALDOSE SUGAR DEHYDROGENASE YLII"/>
    <property type="match status" value="1"/>
</dbReference>
<sequence>MRAARDGATSCGMFRRTLIALMLLAAPAAAQDAPVVSERATFRVVKFAQGLEIPWGGAFLPDGSMLVTERPGRLRRIGTDGRVSAPLGGVPQVEGGGQGGLLDVAIAPDFARTREIFLCQSAAVEGGALTRLVSARLSPAGDALTGLRRVLDATPAQASGRNHYGCRIAFGRDGHLYLSTGERNERARAQRLDDLAGKVIRLTRDGRVPADNPFVGQQGVRPEIWSYGHRHPQGLAFNPWTGSLWEAEFGPRGGDEINVVRRGANFGWPVVSHGREYWGPRISRDVSAPNIEDPIHVFAPPISPSGIAFYDGAAFPGWQRSLFVAALNTPGLVRLTTDGDRVVGEERLLTGLARMRSVLVGPDGRVYLLVDSPDGVVLRLDPA</sequence>
<gene>
    <name evidence="3" type="ORF">Rmf_50060</name>
</gene>
<dbReference type="Gene3D" id="2.120.10.30">
    <property type="entry name" value="TolB, C-terminal domain"/>
    <property type="match status" value="1"/>
</dbReference>
<dbReference type="InterPro" id="IPR011041">
    <property type="entry name" value="Quinoprot_gluc/sorb_DH_b-prop"/>
</dbReference>
<dbReference type="InterPro" id="IPR012938">
    <property type="entry name" value="Glc/Sorbosone_DH"/>
</dbReference>
<feature type="signal peptide" evidence="1">
    <location>
        <begin position="1"/>
        <end position="30"/>
    </location>
</feature>
<dbReference type="PANTHER" id="PTHR19328">
    <property type="entry name" value="HEDGEHOG-INTERACTING PROTEIN"/>
    <property type="match status" value="1"/>
</dbReference>
<proteinExistence type="predicted"/>
<dbReference type="InterPro" id="IPR011042">
    <property type="entry name" value="6-blade_b-propeller_TolB-like"/>
</dbReference>
<accession>A0ABN6P858</accession>
<dbReference type="SUPFAM" id="SSF50952">
    <property type="entry name" value="Soluble quinoprotein glucose dehydrogenase"/>
    <property type="match status" value="1"/>
</dbReference>
<protein>
    <recommendedName>
        <fullName evidence="2">Glucose/Sorbosone dehydrogenase domain-containing protein</fullName>
    </recommendedName>
</protein>